<proteinExistence type="predicted"/>
<evidence type="ECO:0000256" key="1">
    <source>
        <dbReference type="SAM" id="MobiDB-lite"/>
    </source>
</evidence>
<evidence type="ECO:0000313" key="2">
    <source>
        <dbReference type="EMBL" id="OMP07548.1"/>
    </source>
</evidence>
<name>A0A1R3KKN5_9ROSI</name>
<feature type="region of interest" description="Disordered" evidence="1">
    <location>
        <begin position="1"/>
        <end position="20"/>
    </location>
</feature>
<comment type="caution">
    <text evidence="2">The sequence shown here is derived from an EMBL/GenBank/DDBJ whole genome shotgun (WGS) entry which is preliminary data.</text>
</comment>
<dbReference type="AlphaFoldDB" id="A0A1R3KKN5"/>
<protein>
    <submittedName>
        <fullName evidence="2">Uncharacterized protein</fullName>
    </submittedName>
</protein>
<reference evidence="3" key="1">
    <citation type="submission" date="2013-09" db="EMBL/GenBank/DDBJ databases">
        <title>Corchorus olitorius genome sequencing.</title>
        <authorList>
            <person name="Alam M."/>
            <person name="Haque M.S."/>
            <person name="Islam M.S."/>
            <person name="Emdad E.M."/>
            <person name="Islam M.M."/>
            <person name="Ahmed B."/>
            <person name="Halim A."/>
            <person name="Hossen Q.M.M."/>
            <person name="Hossain M.Z."/>
            <person name="Ahmed R."/>
            <person name="Khan M.M."/>
            <person name="Islam R."/>
            <person name="Rashid M.M."/>
            <person name="Khan S.A."/>
            <person name="Rahman M.S."/>
            <person name="Alam M."/>
            <person name="Yahiya A.S."/>
            <person name="Khan M.S."/>
            <person name="Azam M.S."/>
            <person name="Haque T."/>
            <person name="Lashkar M.Z.H."/>
            <person name="Akhand A.I."/>
            <person name="Morshed G."/>
            <person name="Roy S."/>
            <person name="Uddin K.S."/>
            <person name="Rabeya T."/>
            <person name="Hossain A.S."/>
            <person name="Chowdhury A."/>
            <person name="Snigdha A.R."/>
            <person name="Mortoza M.S."/>
            <person name="Matin S.A."/>
            <person name="Hoque S.M.E."/>
            <person name="Islam M.K."/>
            <person name="Roy D.K."/>
            <person name="Haider R."/>
            <person name="Moosa M.M."/>
            <person name="Elias S.M."/>
            <person name="Hasan A.M."/>
            <person name="Jahan S."/>
            <person name="Shafiuddin M."/>
            <person name="Mahmood N."/>
            <person name="Shommy N.S."/>
        </authorList>
    </citation>
    <scope>NUCLEOTIDE SEQUENCE [LARGE SCALE GENOMIC DNA]</scope>
    <source>
        <strain evidence="3">cv. O-4</strain>
    </source>
</reference>
<dbReference type="EMBL" id="AWUE01013170">
    <property type="protein sequence ID" value="OMP07548.1"/>
    <property type="molecule type" value="Genomic_DNA"/>
</dbReference>
<dbReference type="Proteomes" id="UP000187203">
    <property type="component" value="Unassembled WGS sequence"/>
</dbReference>
<keyword evidence="3" id="KW-1185">Reference proteome</keyword>
<gene>
    <name evidence="2" type="ORF">COLO4_07243</name>
</gene>
<accession>A0A1R3KKN5</accession>
<evidence type="ECO:0000313" key="3">
    <source>
        <dbReference type="Proteomes" id="UP000187203"/>
    </source>
</evidence>
<feature type="compositionally biased region" description="Polar residues" evidence="1">
    <location>
        <begin position="1"/>
        <end position="10"/>
    </location>
</feature>
<organism evidence="2 3">
    <name type="scientific">Corchorus olitorius</name>
    <dbReference type="NCBI Taxonomy" id="93759"/>
    <lineage>
        <taxon>Eukaryota</taxon>
        <taxon>Viridiplantae</taxon>
        <taxon>Streptophyta</taxon>
        <taxon>Embryophyta</taxon>
        <taxon>Tracheophyta</taxon>
        <taxon>Spermatophyta</taxon>
        <taxon>Magnoliopsida</taxon>
        <taxon>eudicotyledons</taxon>
        <taxon>Gunneridae</taxon>
        <taxon>Pentapetalae</taxon>
        <taxon>rosids</taxon>
        <taxon>malvids</taxon>
        <taxon>Malvales</taxon>
        <taxon>Malvaceae</taxon>
        <taxon>Grewioideae</taxon>
        <taxon>Apeibeae</taxon>
        <taxon>Corchorus</taxon>
    </lineage>
</organism>
<sequence length="75" mass="8520">MASSISSTLPGINDQRKGGCGLRDRCYLMERECMYASCSGVVKQKNERVRWESGVSRVMILDGEESVFILWIVMR</sequence>